<protein>
    <submittedName>
        <fullName evidence="1">Uncharacterized protein</fullName>
    </submittedName>
</protein>
<accession>A0A8S5UCF3</accession>
<dbReference type="EMBL" id="BK016063">
    <property type="protein sequence ID" value="DAF92152.1"/>
    <property type="molecule type" value="Genomic_DNA"/>
</dbReference>
<evidence type="ECO:0000313" key="1">
    <source>
        <dbReference type="EMBL" id="DAF92152.1"/>
    </source>
</evidence>
<sequence>MSVYKCPVCGGRGFVPCGFYSSQTYDGSSVTNHTSNEVCRSCHGRGIVFDEFLGSTSNSIHRCCSNCEMNDGVVYTSNPPKYRCTLSGYFNEGTHVCNLDDILSNGNNQSK</sequence>
<name>A0A8S5UCF3_9CAUD</name>
<organism evidence="1">
    <name type="scientific">Siphoviridae sp. ctgN495</name>
    <dbReference type="NCBI Taxonomy" id="2825608"/>
    <lineage>
        <taxon>Viruses</taxon>
        <taxon>Duplodnaviria</taxon>
        <taxon>Heunggongvirae</taxon>
        <taxon>Uroviricota</taxon>
        <taxon>Caudoviricetes</taxon>
    </lineage>
</organism>
<proteinExistence type="predicted"/>
<reference evidence="1" key="1">
    <citation type="journal article" date="2021" name="Proc. Natl. Acad. Sci. U.S.A.">
        <title>A Catalog of Tens of Thousands of Viruses from Human Metagenomes Reveals Hidden Associations with Chronic Diseases.</title>
        <authorList>
            <person name="Tisza M.J."/>
            <person name="Buck C.B."/>
        </authorList>
    </citation>
    <scope>NUCLEOTIDE SEQUENCE</scope>
    <source>
        <strain evidence="1">CtgN495</strain>
    </source>
</reference>